<dbReference type="InterPro" id="IPR009091">
    <property type="entry name" value="RCC1/BLIP-II"/>
</dbReference>
<evidence type="ECO:0000313" key="2">
    <source>
        <dbReference type="EMBL" id="RZC39712.1"/>
    </source>
</evidence>
<gene>
    <name evidence="2" type="ORF">BDFB_012188</name>
</gene>
<dbReference type="Proteomes" id="UP000292052">
    <property type="component" value="Unassembled WGS sequence"/>
</dbReference>
<evidence type="ECO:0000313" key="3">
    <source>
        <dbReference type="Proteomes" id="UP000292052"/>
    </source>
</evidence>
<dbReference type="PROSITE" id="PS50012">
    <property type="entry name" value="RCC1_3"/>
    <property type="match status" value="1"/>
</dbReference>
<reference evidence="2 3" key="1">
    <citation type="submission" date="2017-03" db="EMBL/GenBank/DDBJ databases">
        <title>Genome of the blue death feigning beetle - Asbolus verrucosus.</title>
        <authorList>
            <person name="Rider S.D."/>
        </authorList>
    </citation>
    <scope>NUCLEOTIDE SEQUENCE [LARGE SCALE GENOMIC DNA]</scope>
    <source>
        <strain evidence="2">Butters</strain>
        <tissue evidence="2">Head and leg muscle</tissue>
    </source>
</reference>
<dbReference type="InterPro" id="IPR000408">
    <property type="entry name" value="Reg_chr_condens"/>
</dbReference>
<comment type="caution">
    <text evidence="2">The sequence shown here is derived from an EMBL/GenBank/DDBJ whole genome shotgun (WGS) entry which is preliminary data.</text>
</comment>
<dbReference type="EMBL" id="QDEB01031867">
    <property type="protein sequence ID" value="RZC39712.1"/>
    <property type="molecule type" value="Genomic_DNA"/>
</dbReference>
<dbReference type="OrthoDB" id="61110at2759"/>
<dbReference type="Gene3D" id="2.130.10.30">
    <property type="entry name" value="Regulator of chromosome condensation 1/beta-lactamase-inhibitor protein II"/>
    <property type="match status" value="1"/>
</dbReference>
<protein>
    <submittedName>
        <fullName evidence="2">RCC1 domain containing protein</fullName>
    </submittedName>
</protein>
<keyword evidence="3" id="KW-1185">Reference proteome</keyword>
<name>A0A482W3J0_ASBVE</name>
<evidence type="ECO:0000256" key="1">
    <source>
        <dbReference type="PROSITE-ProRule" id="PRU00235"/>
    </source>
</evidence>
<dbReference type="AlphaFoldDB" id="A0A482W3J0"/>
<proteinExistence type="predicted"/>
<feature type="repeat" description="RCC1" evidence="1">
    <location>
        <begin position="1"/>
        <end position="47"/>
    </location>
</feature>
<dbReference type="Pfam" id="PF00415">
    <property type="entry name" value="RCC1"/>
    <property type="match status" value="1"/>
</dbReference>
<organism evidence="2 3">
    <name type="scientific">Asbolus verrucosus</name>
    <name type="common">Desert ironclad beetle</name>
    <dbReference type="NCBI Taxonomy" id="1661398"/>
    <lineage>
        <taxon>Eukaryota</taxon>
        <taxon>Metazoa</taxon>
        <taxon>Ecdysozoa</taxon>
        <taxon>Arthropoda</taxon>
        <taxon>Hexapoda</taxon>
        <taxon>Insecta</taxon>
        <taxon>Pterygota</taxon>
        <taxon>Neoptera</taxon>
        <taxon>Endopterygota</taxon>
        <taxon>Coleoptera</taxon>
        <taxon>Polyphaga</taxon>
        <taxon>Cucujiformia</taxon>
        <taxon>Tenebrionidae</taxon>
        <taxon>Pimeliinae</taxon>
        <taxon>Asbolus</taxon>
    </lineage>
</organism>
<sequence length="56" mass="5890">MGTNGQLGTGGEDDCFEPTLIKNKQLVDRPAFKVSGGGQHTVILATNTNNNKGDTE</sequence>
<dbReference type="SUPFAM" id="SSF50985">
    <property type="entry name" value="RCC1/BLIP-II"/>
    <property type="match status" value="1"/>
</dbReference>
<accession>A0A482W3J0</accession>